<dbReference type="PANTHER" id="PTHR24409:SF295">
    <property type="entry name" value="AZ2-RELATED"/>
    <property type="match status" value="1"/>
</dbReference>
<organism evidence="6">
    <name type="scientific">Cyprideis torosa</name>
    <dbReference type="NCBI Taxonomy" id="163714"/>
    <lineage>
        <taxon>Eukaryota</taxon>
        <taxon>Metazoa</taxon>
        <taxon>Ecdysozoa</taxon>
        <taxon>Arthropoda</taxon>
        <taxon>Crustacea</taxon>
        <taxon>Oligostraca</taxon>
        <taxon>Ostracoda</taxon>
        <taxon>Podocopa</taxon>
        <taxon>Podocopida</taxon>
        <taxon>Cytherocopina</taxon>
        <taxon>Cytheroidea</taxon>
        <taxon>Cytherideidae</taxon>
        <taxon>Cyprideis</taxon>
    </lineage>
</organism>
<dbReference type="InterPro" id="IPR036236">
    <property type="entry name" value="Znf_C2H2_sf"/>
</dbReference>
<dbReference type="GO" id="GO:0000981">
    <property type="term" value="F:DNA-binding transcription factor activity, RNA polymerase II-specific"/>
    <property type="evidence" value="ECO:0007669"/>
    <property type="project" value="TreeGrafter"/>
</dbReference>
<dbReference type="Pfam" id="PF00096">
    <property type="entry name" value="zf-C2H2"/>
    <property type="match status" value="1"/>
</dbReference>
<name>A0A7R8ZND7_9CRUS</name>
<feature type="region of interest" description="Disordered" evidence="5">
    <location>
        <begin position="281"/>
        <end position="310"/>
    </location>
</feature>
<sequence length="310" mass="34486">MLNCPPQKLQCESCGKEFTSKAGLKLHEKSHSDERDLKCSDCDYATFRKSLLDIHIASKHGPGFSCPSCPKRFATKLGLKKHHDKRHAPTLSWFHQRSARAVSCIRCNAEFKLKQDLLAHSLNCQERFQCEDCGKLFAYKHGGESAPPKNPPGSYAFEIKTEEGVAAPTFQGPSKLLLQLSKPPVDRRKSSTHVSYDERDAGHRIQLSGAGDPLSFRTRLPPLGNMEPSFSSARPLTGAAGRLAHMADMVAQFHQRADLSTNDGFHRRDSYKDLTLLELLSAPPMTSETSHGSSFTDNRRRDKPEEADSP</sequence>
<protein>
    <submittedName>
        <fullName evidence="6">Uncharacterized protein</fullName>
    </submittedName>
</protein>
<keyword evidence="4" id="KW-0862">Zinc</keyword>
<accession>A0A7R8ZND7</accession>
<evidence type="ECO:0000313" key="6">
    <source>
        <dbReference type="EMBL" id="CAD7231069.1"/>
    </source>
</evidence>
<keyword evidence="2" id="KW-0677">Repeat</keyword>
<dbReference type="SUPFAM" id="SSF57667">
    <property type="entry name" value="beta-beta-alpha zinc fingers"/>
    <property type="match status" value="1"/>
</dbReference>
<evidence type="ECO:0000256" key="2">
    <source>
        <dbReference type="ARBA" id="ARBA00022737"/>
    </source>
</evidence>
<feature type="compositionally biased region" description="Basic and acidic residues" evidence="5">
    <location>
        <begin position="184"/>
        <end position="203"/>
    </location>
</feature>
<dbReference type="GO" id="GO:0000977">
    <property type="term" value="F:RNA polymerase II transcription regulatory region sequence-specific DNA binding"/>
    <property type="evidence" value="ECO:0007669"/>
    <property type="project" value="TreeGrafter"/>
</dbReference>
<dbReference type="PROSITE" id="PS00028">
    <property type="entry name" value="ZINC_FINGER_C2H2_1"/>
    <property type="match status" value="2"/>
</dbReference>
<evidence type="ECO:0000256" key="1">
    <source>
        <dbReference type="ARBA" id="ARBA00022723"/>
    </source>
</evidence>
<dbReference type="EMBL" id="OB663165">
    <property type="protein sequence ID" value="CAD7231069.1"/>
    <property type="molecule type" value="Genomic_DNA"/>
</dbReference>
<feature type="compositionally biased region" description="Polar residues" evidence="5">
    <location>
        <begin position="284"/>
        <end position="296"/>
    </location>
</feature>
<keyword evidence="3" id="KW-0863">Zinc-finger</keyword>
<dbReference type="Pfam" id="PF13894">
    <property type="entry name" value="zf-C2H2_4"/>
    <property type="match status" value="1"/>
</dbReference>
<dbReference type="InterPro" id="IPR013087">
    <property type="entry name" value="Znf_C2H2_type"/>
</dbReference>
<dbReference type="GO" id="GO:0005634">
    <property type="term" value="C:nucleus"/>
    <property type="evidence" value="ECO:0007669"/>
    <property type="project" value="TreeGrafter"/>
</dbReference>
<reference evidence="6" key="1">
    <citation type="submission" date="2020-11" db="EMBL/GenBank/DDBJ databases">
        <authorList>
            <person name="Tran Van P."/>
        </authorList>
    </citation>
    <scope>NUCLEOTIDE SEQUENCE</scope>
</reference>
<proteinExistence type="predicted"/>
<evidence type="ECO:0000256" key="4">
    <source>
        <dbReference type="ARBA" id="ARBA00022833"/>
    </source>
</evidence>
<dbReference type="InterPro" id="IPR013083">
    <property type="entry name" value="Znf_RING/FYVE/PHD"/>
</dbReference>
<dbReference type="PANTHER" id="PTHR24409">
    <property type="entry name" value="ZINC FINGER PROTEIN 142"/>
    <property type="match status" value="1"/>
</dbReference>
<dbReference type="GO" id="GO:0008270">
    <property type="term" value="F:zinc ion binding"/>
    <property type="evidence" value="ECO:0007669"/>
    <property type="project" value="UniProtKB-KW"/>
</dbReference>
<keyword evidence="1" id="KW-0479">Metal-binding</keyword>
<dbReference type="AlphaFoldDB" id="A0A7R8ZND7"/>
<evidence type="ECO:0000256" key="5">
    <source>
        <dbReference type="SAM" id="MobiDB-lite"/>
    </source>
</evidence>
<dbReference type="Gene3D" id="3.30.40.10">
    <property type="entry name" value="Zinc/RING finger domain, C3HC4 (zinc finger)"/>
    <property type="match status" value="1"/>
</dbReference>
<feature type="region of interest" description="Disordered" evidence="5">
    <location>
        <begin position="182"/>
        <end position="214"/>
    </location>
</feature>
<dbReference type="SMART" id="SM00355">
    <property type="entry name" value="ZnF_C2H2"/>
    <property type="match status" value="3"/>
</dbReference>
<dbReference type="OrthoDB" id="3561125at2759"/>
<dbReference type="PROSITE" id="PS50157">
    <property type="entry name" value="ZINC_FINGER_C2H2_2"/>
    <property type="match status" value="2"/>
</dbReference>
<feature type="compositionally biased region" description="Basic and acidic residues" evidence="5">
    <location>
        <begin position="297"/>
        <end position="310"/>
    </location>
</feature>
<gene>
    <name evidence="6" type="ORF">CTOB1V02_LOCUS8923</name>
</gene>
<dbReference type="Gene3D" id="3.30.160.60">
    <property type="entry name" value="Classic Zinc Finger"/>
    <property type="match status" value="2"/>
</dbReference>
<evidence type="ECO:0000256" key="3">
    <source>
        <dbReference type="ARBA" id="ARBA00022771"/>
    </source>
</evidence>